<dbReference type="SFLD" id="SFLDG01094">
    <property type="entry name" value="Uncharacterised_Radical_SAM_Su"/>
    <property type="match status" value="1"/>
</dbReference>
<dbReference type="Gene3D" id="3.20.20.70">
    <property type="entry name" value="Aldolase class I"/>
    <property type="match status" value="1"/>
</dbReference>
<dbReference type="InterPro" id="IPR034457">
    <property type="entry name" value="Organic_radical-activating"/>
</dbReference>
<dbReference type="PROSITE" id="PS51918">
    <property type="entry name" value="RADICAL_SAM"/>
    <property type="match status" value="1"/>
</dbReference>
<evidence type="ECO:0000313" key="8">
    <source>
        <dbReference type="EMBL" id="PIR74045.1"/>
    </source>
</evidence>
<dbReference type="GO" id="GO:0051539">
    <property type="term" value="F:4 iron, 4 sulfur cluster binding"/>
    <property type="evidence" value="ECO:0007669"/>
    <property type="project" value="UniProtKB-KW"/>
</dbReference>
<protein>
    <submittedName>
        <fullName evidence="8">Anaerobic ribonucleoside-triphosphate reductase activating protein</fullName>
    </submittedName>
</protein>
<dbReference type="Pfam" id="PF04055">
    <property type="entry name" value="Radical_SAM"/>
    <property type="match status" value="1"/>
</dbReference>
<keyword evidence="5" id="KW-0408">Iron</keyword>
<dbReference type="EMBL" id="PFCB01000030">
    <property type="protein sequence ID" value="PIR74045.1"/>
    <property type="molecule type" value="Genomic_DNA"/>
</dbReference>
<proteinExistence type="predicted"/>
<keyword evidence="6" id="KW-0411">Iron-sulfur</keyword>
<evidence type="ECO:0000256" key="6">
    <source>
        <dbReference type="ARBA" id="ARBA00023014"/>
    </source>
</evidence>
<evidence type="ECO:0000313" key="9">
    <source>
        <dbReference type="Proteomes" id="UP000230154"/>
    </source>
</evidence>
<dbReference type="SFLD" id="SFLDS00029">
    <property type="entry name" value="Radical_SAM"/>
    <property type="match status" value="1"/>
</dbReference>
<dbReference type="SUPFAM" id="SSF102114">
    <property type="entry name" value="Radical SAM enzymes"/>
    <property type="match status" value="1"/>
</dbReference>
<dbReference type="InterPro" id="IPR012840">
    <property type="entry name" value="NrdG2"/>
</dbReference>
<dbReference type="InterPro" id="IPR013785">
    <property type="entry name" value="Aldolase_TIM"/>
</dbReference>
<dbReference type="InterPro" id="IPR007197">
    <property type="entry name" value="rSAM"/>
</dbReference>
<evidence type="ECO:0000256" key="3">
    <source>
        <dbReference type="ARBA" id="ARBA00022691"/>
    </source>
</evidence>
<gene>
    <name evidence="8" type="ORF">COU35_04350</name>
</gene>
<dbReference type="InterPro" id="IPR058240">
    <property type="entry name" value="rSAM_sf"/>
</dbReference>
<evidence type="ECO:0000256" key="1">
    <source>
        <dbReference type="ARBA" id="ARBA00001966"/>
    </source>
</evidence>
<dbReference type="PANTHER" id="PTHR30352:SF13">
    <property type="entry name" value="GLYCYL-RADICAL ENZYME ACTIVATING ENZYME YJJW-RELATED"/>
    <property type="match status" value="1"/>
</dbReference>
<evidence type="ECO:0000256" key="2">
    <source>
        <dbReference type="ARBA" id="ARBA00022485"/>
    </source>
</evidence>
<dbReference type="CDD" id="cd01335">
    <property type="entry name" value="Radical_SAM"/>
    <property type="match status" value="1"/>
</dbReference>
<sequence>MRLSAVQRFTILDYPEHVACIAFTPGCQFRCGYCHNPEFVLPEKLKNLKSSFIPEESFFSFLDERKGKLDGVVVSGGEPTIHKDLPLFLQTIKDKGFLVKLDTNGNNPDVLSTLIEQDVVDYVAMDLKTALADYPRLVGPRVDTDKLRESVMILMNGTLPYEFRSTLVREFHTPDVIESMAQDIRGATKLFLQTFRPGITLNPAYGLYHPFTNDEMVQLQKKFSLFVDDVSIRT</sequence>
<dbReference type="PANTHER" id="PTHR30352">
    <property type="entry name" value="PYRUVATE FORMATE-LYASE-ACTIVATING ENZYME"/>
    <property type="match status" value="1"/>
</dbReference>
<keyword evidence="4" id="KW-0479">Metal-binding</keyword>
<dbReference type="Proteomes" id="UP000230154">
    <property type="component" value="Unassembled WGS sequence"/>
</dbReference>
<reference evidence="9" key="1">
    <citation type="submission" date="2017-09" db="EMBL/GenBank/DDBJ databases">
        <title>Depth-based differentiation of microbial function through sediment-hosted aquifers and enrichment of novel symbionts in the deep terrestrial subsurface.</title>
        <authorList>
            <person name="Probst A.J."/>
            <person name="Ladd B."/>
            <person name="Jarett J.K."/>
            <person name="Geller-Mcgrath D.E."/>
            <person name="Sieber C.M.K."/>
            <person name="Emerson J.B."/>
            <person name="Anantharaman K."/>
            <person name="Thomas B.C."/>
            <person name="Malmstrom R."/>
            <person name="Stieglmeier M."/>
            <person name="Klingl A."/>
            <person name="Woyke T."/>
            <person name="Ryan C.M."/>
            <person name="Banfield J.F."/>
        </authorList>
    </citation>
    <scope>NUCLEOTIDE SEQUENCE [LARGE SCALE GENOMIC DNA]</scope>
</reference>
<evidence type="ECO:0000256" key="4">
    <source>
        <dbReference type="ARBA" id="ARBA00022723"/>
    </source>
</evidence>
<comment type="caution">
    <text evidence="8">The sequence shown here is derived from an EMBL/GenBank/DDBJ whole genome shotgun (WGS) entry which is preliminary data.</text>
</comment>
<dbReference type="NCBIfam" id="TIGR02495">
    <property type="entry name" value="NrdG2"/>
    <property type="match status" value="1"/>
</dbReference>
<organism evidence="8 9">
    <name type="scientific">Candidatus Magasanikbacteria bacterium CG10_big_fil_rev_8_21_14_0_10_47_10</name>
    <dbReference type="NCBI Taxonomy" id="1974652"/>
    <lineage>
        <taxon>Bacteria</taxon>
        <taxon>Candidatus Magasanikiibacteriota</taxon>
    </lineage>
</organism>
<accession>A0A2H0TPG7</accession>
<name>A0A2H0TPG7_9BACT</name>
<keyword evidence="2" id="KW-0004">4Fe-4S</keyword>
<evidence type="ECO:0000256" key="5">
    <source>
        <dbReference type="ARBA" id="ARBA00023004"/>
    </source>
</evidence>
<keyword evidence="3" id="KW-0949">S-adenosyl-L-methionine</keyword>
<dbReference type="GO" id="GO:0046872">
    <property type="term" value="F:metal ion binding"/>
    <property type="evidence" value="ECO:0007669"/>
    <property type="project" value="UniProtKB-KW"/>
</dbReference>
<feature type="domain" description="Radical SAM core" evidence="7">
    <location>
        <begin position="13"/>
        <end position="226"/>
    </location>
</feature>
<dbReference type="AlphaFoldDB" id="A0A2H0TPG7"/>
<dbReference type="GO" id="GO:0003824">
    <property type="term" value="F:catalytic activity"/>
    <property type="evidence" value="ECO:0007669"/>
    <property type="project" value="InterPro"/>
</dbReference>
<comment type="cofactor">
    <cofactor evidence="1">
        <name>[4Fe-4S] cluster</name>
        <dbReference type="ChEBI" id="CHEBI:49883"/>
    </cofactor>
</comment>
<evidence type="ECO:0000259" key="7">
    <source>
        <dbReference type="PROSITE" id="PS51918"/>
    </source>
</evidence>